<accession>A0ABN7UUN0</accession>
<protein>
    <submittedName>
        <fullName evidence="2">46127_t:CDS:1</fullName>
    </submittedName>
</protein>
<proteinExistence type="predicted"/>
<reference evidence="2 3" key="1">
    <citation type="submission" date="2021-06" db="EMBL/GenBank/DDBJ databases">
        <authorList>
            <person name="Kallberg Y."/>
            <person name="Tangrot J."/>
            <person name="Rosling A."/>
        </authorList>
    </citation>
    <scope>NUCLEOTIDE SEQUENCE [LARGE SCALE GENOMIC DNA]</scope>
    <source>
        <strain evidence="2 3">120-4 pot B 10/14</strain>
    </source>
</reference>
<sequence>MASLRQRVGRPSKYKHGRALSGAERVRAMRAKQILATTPITSLKYKKAKLQLEELYSEGVNPNKARTELKDRFGHRVDIHGFEELKQDRY</sequence>
<dbReference type="EMBL" id="CAJVQB010006212">
    <property type="protein sequence ID" value="CAG8679634.1"/>
    <property type="molecule type" value="Genomic_DNA"/>
</dbReference>
<name>A0ABN7UUN0_GIGMA</name>
<evidence type="ECO:0000313" key="3">
    <source>
        <dbReference type="Proteomes" id="UP000789901"/>
    </source>
</evidence>
<comment type="caution">
    <text evidence="2">The sequence shown here is derived from an EMBL/GenBank/DDBJ whole genome shotgun (WGS) entry which is preliminary data.</text>
</comment>
<gene>
    <name evidence="2" type="ORF">GMARGA_LOCUS10881</name>
</gene>
<evidence type="ECO:0000313" key="2">
    <source>
        <dbReference type="EMBL" id="CAG8679634.1"/>
    </source>
</evidence>
<feature type="compositionally biased region" description="Basic residues" evidence="1">
    <location>
        <begin position="7"/>
        <end position="18"/>
    </location>
</feature>
<organism evidence="2 3">
    <name type="scientific">Gigaspora margarita</name>
    <dbReference type="NCBI Taxonomy" id="4874"/>
    <lineage>
        <taxon>Eukaryota</taxon>
        <taxon>Fungi</taxon>
        <taxon>Fungi incertae sedis</taxon>
        <taxon>Mucoromycota</taxon>
        <taxon>Glomeromycotina</taxon>
        <taxon>Glomeromycetes</taxon>
        <taxon>Diversisporales</taxon>
        <taxon>Gigasporaceae</taxon>
        <taxon>Gigaspora</taxon>
    </lineage>
</organism>
<keyword evidence="3" id="KW-1185">Reference proteome</keyword>
<feature type="region of interest" description="Disordered" evidence="1">
    <location>
        <begin position="1"/>
        <end position="21"/>
    </location>
</feature>
<evidence type="ECO:0000256" key="1">
    <source>
        <dbReference type="SAM" id="MobiDB-lite"/>
    </source>
</evidence>
<dbReference type="Proteomes" id="UP000789901">
    <property type="component" value="Unassembled WGS sequence"/>
</dbReference>